<dbReference type="SUPFAM" id="SSF69047">
    <property type="entry name" value="Hypothetical protein YjbJ"/>
    <property type="match status" value="1"/>
</dbReference>
<name>A0ABX0XJQ0_9SPHN</name>
<dbReference type="InterPro" id="IPR008462">
    <property type="entry name" value="CsbD"/>
</dbReference>
<comment type="similarity">
    <text evidence="1">Belongs to the UPF0337 (CsbD) family.</text>
</comment>
<dbReference type="InterPro" id="IPR036629">
    <property type="entry name" value="YjbJ_sf"/>
</dbReference>
<dbReference type="RefSeq" id="WP_167952802.1">
    <property type="nucleotide sequence ID" value="NZ_JAATJE010000001.1"/>
</dbReference>
<proteinExistence type="inferred from homology"/>
<sequence length="95" mass="9813">MNNSTLEGATRDLGGSVKEVAGIATGDRSLEAEGRTDQFGGKLQKAYGNAADAVQQQAGPLADKARSFAKERPWATAALAGVVGIALLNTLRGKR</sequence>
<evidence type="ECO:0000313" key="5">
    <source>
        <dbReference type="Proteomes" id="UP000734218"/>
    </source>
</evidence>
<dbReference type="Gene3D" id="1.10.1470.10">
    <property type="entry name" value="YjbJ"/>
    <property type="match status" value="1"/>
</dbReference>
<comment type="caution">
    <text evidence="4">The sequence shown here is derived from an EMBL/GenBank/DDBJ whole genome shotgun (WGS) entry which is preliminary data.</text>
</comment>
<reference evidence="4 5" key="1">
    <citation type="submission" date="2020-03" db="EMBL/GenBank/DDBJ databases">
        <title>Genomic Encyclopedia of Type Strains, Phase IV (KMG-IV): sequencing the most valuable type-strain genomes for metagenomic binning, comparative biology and taxonomic classification.</title>
        <authorList>
            <person name="Goeker M."/>
        </authorList>
    </citation>
    <scope>NUCLEOTIDE SEQUENCE [LARGE SCALE GENOMIC DNA]</scope>
    <source>
        <strain evidence="4 5">DSM 27651</strain>
    </source>
</reference>
<organism evidence="4 5">
    <name type="scientific">Sphingomonas jejuensis</name>
    <dbReference type="NCBI Taxonomy" id="904715"/>
    <lineage>
        <taxon>Bacteria</taxon>
        <taxon>Pseudomonadati</taxon>
        <taxon>Pseudomonadota</taxon>
        <taxon>Alphaproteobacteria</taxon>
        <taxon>Sphingomonadales</taxon>
        <taxon>Sphingomonadaceae</taxon>
        <taxon>Sphingomonas</taxon>
    </lineage>
</organism>
<keyword evidence="2" id="KW-1133">Transmembrane helix</keyword>
<keyword evidence="2" id="KW-0812">Transmembrane</keyword>
<feature type="transmembrane region" description="Helical" evidence="2">
    <location>
        <begin position="74"/>
        <end position="91"/>
    </location>
</feature>
<evidence type="ECO:0000313" key="4">
    <source>
        <dbReference type="EMBL" id="NJC33097.1"/>
    </source>
</evidence>
<gene>
    <name evidence="4" type="ORF">GGR88_000571</name>
</gene>
<dbReference type="Proteomes" id="UP000734218">
    <property type="component" value="Unassembled WGS sequence"/>
</dbReference>
<keyword evidence="5" id="KW-1185">Reference proteome</keyword>
<evidence type="ECO:0000256" key="2">
    <source>
        <dbReference type="SAM" id="Phobius"/>
    </source>
</evidence>
<evidence type="ECO:0000256" key="1">
    <source>
        <dbReference type="ARBA" id="ARBA00009129"/>
    </source>
</evidence>
<accession>A0ABX0XJQ0</accession>
<dbReference type="EMBL" id="JAATJE010000001">
    <property type="protein sequence ID" value="NJC33097.1"/>
    <property type="molecule type" value="Genomic_DNA"/>
</dbReference>
<feature type="domain" description="CsbD-like" evidence="3">
    <location>
        <begin position="6"/>
        <end position="55"/>
    </location>
</feature>
<dbReference type="Pfam" id="PF05532">
    <property type="entry name" value="CsbD"/>
    <property type="match status" value="1"/>
</dbReference>
<keyword evidence="2" id="KW-0472">Membrane</keyword>
<evidence type="ECO:0000259" key="3">
    <source>
        <dbReference type="Pfam" id="PF05532"/>
    </source>
</evidence>
<protein>
    <submittedName>
        <fullName evidence="4">Uncharacterized protein YjbJ (UPF0337 family)</fullName>
    </submittedName>
</protein>